<name>A0ABR3EVT7_9AGAR</name>
<dbReference type="Pfam" id="PF01753">
    <property type="entry name" value="zf-MYND"/>
    <property type="match status" value="1"/>
</dbReference>
<reference evidence="6 7" key="1">
    <citation type="submission" date="2024-02" db="EMBL/GenBank/DDBJ databases">
        <title>A draft genome for the cacao thread blight pathogen Marasmius crinis-equi.</title>
        <authorList>
            <person name="Cohen S.P."/>
            <person name="Baruah I.K."/>
            <person name="Amoako-Attah I."/>
            <person name="Bukari Y."/>
            <person name="Meinhardt L.W."/>
            <person name="Bailey B.A."/>
        </authorList>
    </citation>
    <scope>NUCLEOTIDE SEQUENCE [LARGE SCALE GENOMIC DNA]</scope>
    <source>
        <strain evidence="6 7">GH-76</strain>
    </source>
</reference>
<keyword evidence="1" id="KW-0479">Metal-binding</keyword>
<accession>A0ABR3EVT7</accession>
<gene>
    <name evidence="6" type="ORF">V5O48_014966</name>
</gene>
<dbReference type="EMBL" id="JBAHYK010001697">
    <property type="protein sequence ID" value="KAL0567029.1"/>
    <property type="molecule type" value="Genomic_DNA"/>
</dbReference>
<dbReference type="PROSITE" id="PS50865">
    <property type="entry name" value="ZF_MYND_2"/>
    <property type="match status" value="1"/>
</dbReference>
<evidence type="ECO:0000259" key="5">
    <source>
        <dbReference type="PROSITE" id="PS50865"/>
    </source>
</evidence>
<evidence type="ECO:0000256" key="3">
    <source>
        <dbReference type="ARBA" id="ARBA00022833"/>
    </source>
</evidence>
<protein>
    <recommendedName>
        <fullName evidence="5">MYND-type domain-containing protein</fullName>
    </recommendedName>
</protein>
<dbReference type="SUPFAM" id="SSF144232">
    <property type="entry name" value="HIT/MYND zinc finger-like"/>
    <property type="match status" value="1"/>
</dbReference>
<proteinExistence type="predicted"/>
<comment type="caution">
    <text evidence="6">The sequence shown here is derived from an EMBL/GenBank/DDBJ whole genome shotgun (WGS) entry which is preliminary data.</text>
</comment>
<keyword evidence="3" id="KW-0862">Zinc</keyword>
<feature type="domain" description="MYND-type" evidence="5">
    <location>
        <begin position="390"/>
        <end position="439"/>
    </location>
</feature>
<dbReference type="Proteomes" id="UP001465976">
    <property type="component" value="Unassembled WGS sequence"/>
</dbReference>
<dbReference type="Gene3D" id="6.10.140.2220">
    <property type="match status" value="1"/>
</dbReference>
<keyword evidence="2 4" id="KW-0863">Zinc-finger</keyword>
<evidence type="ECO:0000313" key="7">
    <source>
        <dbReference type="Proteomes" id="UP001465976"/>
    </source>
</evidence>
<sequence length="597" mass="67873">MSPICIRVDQSAIASYPSSRFALAQLCTMGSPPTSASMSIILDKTLLVLKVATTLTLKIGNGPSEASSTIIQIRNHWGSSLNPWLQFVIRDLVLCEDGPSTPEGIDILELTHSVIPAFLLSIYSETPHILKTLQPLITQAWFRVLDNHHCSWVTWTRLTAGLAQMQERVVLLSEPYPEEQPLRLVFVTFLHQSAHQVKTMDIERLHDLGYFMVCHNPHLTCFAGSISPMYHPETQGSAVQALCRIISVLVKRRSLSDSREEKEAMYHLLSLALGHVVYHVREPRMVVEILQAGIVKDLLELQQPSAAERRLEEVSCEILDQISAFLLYPSVLRCFWRTNESILGSQAMMEWSSQQTENMGRCWKSLEEKTMDLQSLRRRLKERVSPLCCSRDCPGSVTRHEEAKSGRTQYLLCLGCASVMYCSTNCRSIDWKAGHRTACKDIRDEAKRTRSAGKDFLNTEHEVRFFTHWLHLQLSRIVESVEAQFRSYVAALPKDVSGNKRLIREGLKNPVLFIDIRSHPGVLTSELVQVFEPSDLNVEMERKFGPNWSSQGSTLLNEWKDPRWGVDTVWMIAFLPKTGWYPAVTRGSFPFPFVYDL</sequence>
<dbReference type="InterPro" id="IPR002893">
    <property type="entry name" value="Znf_MYND"/>
</dbReference>
<evidence type="ECO:0000256" key="1">
    <source>
        <dbReference type="ARBA" id="ARBA00022723"/>
    </source>
</evidence>
<evidence type="ECO:0000256" key="4">
    <source>
        <dbReference type="PROSITE-ProRule" id="PRU00134"/>
    </source>
</evidence>
<evidence type="ECO:0000256" key="2">
    <source>
        <dbReference type="ARBA" id="ARBA00022771"/>
    </source>
</evidence>
<evidence type="ECO:0000313" key="6">
    <source>
        <dbReference type="EMBL" id="KAL0567029.1"/>
    </source>
</evidence>
<keyword evidence="7" id="KW-1185">Reference proteome</keyword>
<organism evidence="6 7">
    <name type="scientific">Marasmius crinis-equi</name>
    <dbReference type="NCBI Taxonomy" id="585013"/>
    <lineage>
        <taxon>Eukaryota</taxon>
        <taxon>Fungi</taxon>
        <taxon>Dikarya</taxon>
        <taxon>Basidiomycota</taxon>
        <taxon>Agaricomycotina</taxon>
        <taxon>Agaricomycetes</taxon>
        <taxon>Agaricomycetidae</taxon>
        <taxon>Agaricales</taxon>
        <taxon>Marasmiineae</taxon>
        <taxon>Marasmiaceae</taxon>
        <taxon>Marasmius</taxon>
    </lineage>
</organism>